<accession>A0A644U0W7</accession>
<evidence type="ECO:0000313" key="2">
    <source>
        <dbReference type="EMBL" id="MPL72864.1"/>
    </source>
</evidence>
<dbReference type="AlphaFoldDB" id="A0A644U0W7"/>
<gene>
    <name evidence="2" type="ORF">SDC9_18657</name>
</gene>
<name>A0A644U0W7_9ZZZZ</name>
<dbReference type="EMBL" id="VSSQ01000068">
    <property type="protein sequence ID" value="MPL72864.1"/>
    <property type="molecule type" value="Genomic_DNA"/>
</dbReference>
<feature type="coiled-coil region" evidence="1">
    <location>
        <begin position="52"/>
        <end position="286"/>
    </location>
</feature>
<reference evidence="2" key="1">
    <citation type="submission" date="2019-08" db="EMBL/GenBank/DDBJ databases">
        <authorList>
            <person name="Kucharzyk K."/>
            <person name="Murdoch R.W."/>
            <person name="Higgins S."/>
            <person name="Loffler F."/>
        </authorList>
    </citation>
    <scope>NUCLEOTIDE SEQUENCE</scope>
</reference>
<proteinExistence type="predicted"/>
<protein>
    <submittedName>
        <fullName evidence="2">Uncharacterized protein</fullName>
    </submittedName>
</protein>
<evidence type="ECO:0000256" key="1">
    <source>
        <dbReference type="SAM" id="Coils"/>
    </source>
</evidence>
<keyword evidence="1" id="KW-0175">Coiled coil</keyword>
<organism evidence="2">
    <name type="scientific">bioreactor metagenome</name>
    <dbReference type="NCBI Taxonomy" id="1076179"/>
    <lineage>
        <taxon>unclassified sequences</taxon>
        <taxon>metagenomes</taxon>
        <taxon>ecological metagenomes</taxon>
    </lineage>
</organism>
<comment type="caution">
    <text evidence="2">The sequence shown here is derived from an EMBL/GenBank/DDBJ whole genome shotgun (WGS) entry which is preliminary data.</text>
</comment>
<sequence>MNFLKVFIAFSALIISFPTFSQVDSLSYIEESNKAFIPYETLEKEEIEDSLKIKYNTIIQEYNTAKAELEEKAIEIDSLTKVIENMTDNITKINSNYNQLVADYEEAENQILQIKTKLQEDTTRFLLEIDELKINHLNLKTLNDTLSKLNQEYRIQLNEKNHLLEEKIKILQEKEILFAEKEQLYKDAINASQIDKTKIEGQVEKKNAQIEGKEREIDLLQKSINEKDTSLIVKDQNLNKITQEKEMYYKMADTLRNKLVETEKELLKIKEELKYQKQKAAEAQAKIDAATGRKKKVRVIQGIAMRFYPTPVWDIVPVATENGYENKVINRNTSKVDFDFITGASVILYDLTKPEDKFASDISVYVGFGGANLFKNFYVGGSYRFLDFFHVALGVNVSEYTLLAEEFNKEGQTLKPGWSIQTTKEWKVTPFISLSLDFEFLSYIGKK</sequence>